<dbReference type="InterPro" id="IPR015943">
    <property type="entry name" value="WD40/YVTN_repeat-like_dom_sf"/>
</dbReference>
<dbReference type="InterPro" id="IPR051973">
    <property type="entry name" value="tRNA_Anticodon_Mtase-Reg"/>
</dbReference>
<dbReference type="GO" id="GO:0005737">
    <property type="term" value="C:cytoplasm"/>
    <property type="evidence" value="ECO:0007669"/>
    <property type="project" value="UniProtKB-SubCell"/>
</dbReference>
<evidence type="ECO:0000256" key="3">
    <source>
        <dbReference type="ARBA" id="ARBA00022574"/>
    </source>
</evidence>
<keyword evidence="5" id="KW-0677">Repeat</keyword>
<dbReference type="GO" id="GO:0030488">
    <property type="term" value="P:tRNA methylation"/>
    <property type="evidence" value="ECO:0007669"/>
    <property type="project" value="TreeGrafter"/>
</dbReference>
<dbReference type="Gramene" id="QL12p034348:mrna">
    <property type="protein sequence ID" value="QL12p034348:mrna"/>
    <property type="gene ID" value="QL12p034348"/>
</dbReference>
<dbReference type="PANTHER" id="PTHR14344:SF3">
    <property type="entry name" value="WD REPEAT-CONTAINING PROTEIN 6"/>
    <property type="match status" value="1"/>
</dbReference>
<name>A0A7N2N5V7_QUELO</name>
<feature type="repeat" description="WD" evidence="7">
    <location>
        <begin position="261"/>
        <end position="292"/>
    </location>
</feature>
<organism evidence="8 9">
    <name type="scientific">Quercus lobata</name>
    <name type="common">Valley oak</name>
    <dbReference type="NCBI Taxonomy" id="97700"/>
    <lineage>
        <taxon>Eukaryota</taxon>
        <taxon>Viridiplantae</taxon>
        <taxon>Streptophyta</taxon>
        <taxon>Embryophyta</taxon>
        <taxon>Tracheophyta</taxon>
        <taxon>Spermatophyta</taxon>
        <taxon>Magnoliopsida</taxon>
        <taxon>eudicotyledons</taxon>
        <taxon>Gunneridae</taxon>
        <taxon>Pentapetalae</taxon>
        <taxon>rosids</taxon>
        <taxon>fabids</taxon>
        <taxon>Fagales</taxon>
        <taxon>Fagaceae</taxon>
        <taxon>Quercus</taxon>
    </lineage>
</organism>
<gene>
    <name evidence="8" type="primary">LOC115971835</name>
</gene>
<dbReference type="OrthoDB" id="5594999at2759"/>
<dbReference type="SUPFAM" id="SSF50978">
    <property type="entry name" value="WD40 repeat-like"/>
    <property type="match status" value="3"/>
</dbReference>
<dbReference type="GeneID" id="115971835"/>
<keyword evidence="3 7" id="KW-0853">WD repeat</keyword>
<dbReference type="FunCoup" id="A0A7N2N5V7">
    <property type="interactions" value="3046"/>
</dbReference>
<comment type="similarity">
    <text evidence="6">Belongs to the WD repeat WDR6 family.</text>
</comment>
<reference evidence="8" key="2">
    <citation type="submission" date="2021-01" db="UniProtKB">
        <authorList>
            <consortium name="EnsemblPlants"/>
        </authorList>
    </citation>
    <scope>IDENTIFICATION</scope>
</reference>
<evidence type="ECO:0008006" key="10">
    <source>
        <dbReference type="Google" id="ProtNLM"/>
    </source>
</evidence>
<evidence type="ECO:0000313" key="9">
    <source>
        <dbReference type="Proteomes" id="UP000594261"/>
    </source>
</evidence>
<dbReference type="EMBL" id="LRBV02000012">
    <property type="status" value="NOT_ANNOTATED_CDS"/>
    <property type="molecule type" value="Genomic_DNA"/>
</dbReference>
<evidence type="ECO:0000256" key="1">
    <source>
        <dbReference type="ARBA" id="ARBA00004496"/>
    </source>
</evidence>
<dbReference type="InParanoid" id="A0A7N2N5V7"/>
<dbReference type="PANTHER" id="PTHR14344">
    <property type="entry name" value="WD REPEAT PROTEIN"/>
    <property type="match status" value="1"/>
</dbReference>
<dbReference type="EnsemblPlants" id="QL12p034348:mrna">
    <property type="protein sequence ID" value="QL12p034348:mrna"/>
    <property type="gene ID" value="QL12p034348"/>
</dbReference>
<dbReference type="OMA" id="RSARIWM"/>
<dbReference type="InterPro" id="IPR001680">
    <property type="entry name" value="WD40_rpt"/>
</dbReference>
<accession>A0A7N2N5V7</accession>
<evidence type="ECO:0000313" key="8">
    <source>
        <dbReference type="EnsemblPlants" id="QL12p034348:mrna"/>
    </source>
</evidence>
<dbReference type="InterPro" id="IPR036322">
    <property type="entry name" value="WD40_repeat_dom_sf"/>
</dbReference>
<dbReference type="Proteomes" id="UP000594261">
    <property type="component" value="Chromosome 12"/>
</dbReference>
<dbReference type="SMART" id="SM00320">
    <property type="entry name" value="WD40"/>
    <property type="match status" value="9"/>
</dbReference>
<dbReference type="KEGG" id="qlo:115971835"/>
<keyword evidence="4" id="KW-0819">tRNA processing</keyword>
<evidence type="ECO:0000256" key="5">
    <source>
        <dbReference type="ARBA" id="ARBA00022737"/>
    </source>
</evidence>
<dbReference type="Pfam" id="PF00400">
    <property type="entry name" value="WD40"/>
    <property type="match status" value="2"/>
</dbReference>
<dbReference type="PROSITE" id="PS50294">
    <property type="entry name" value="WD_REPEATS_REGION"/>
    <property type="match status" value="1"/>
</dbReference>
<evidence type="ECO:0000256" key="2">
    <source>
        <dbReference type="ARBA" id="ARBA00022490"/>
    </source>
</evidence>
<proteinExistence type="inferred from homology"/>
<reference evidence="8 9" key="1">
    <citation type="journal article" date="2016" name="G3 (Bethesda)">
        <title>First Draft Assembly and Annotation of the Genome of a California Endemic Oak Quercus lobata Nee (Fagaceae).</title>
        <authorList>
            <person name="Sork V.L."/>
            <person name="Fitz-Gibbon S.T."/>
            <person name="Puiu D."/>
            <person name="Crepeau M."/>
            <person name="Gugger P.F."/>
            <person name="Sherman R."/>
            <person name="Stevens K."/>
            <person name="Langley C.H."/>
            <person name="Pellegrini M."/>
            <person name="Salzberg S.L."/>
        </authorList>
    </citation>
    <scope>NUCLEOTIDE SEQUENCE [LARGE SCALE GENOMIC DNA]</scope>
    <source>
        <strain evidence="8 9">cv. SW786</strain>
    </source>
</reference>
<evidence type="ECO:0000256" key="7">
    <source>
        <dbReference type="PROSITE-ProRule" id="PRU00221"/>
    </source>
</evidence>
<comment type="subcellular location">
    <subcellularLocation>
        <location evidence="1">Cytoplasm</location>
    </subcellularLocation>
</comment>
<evidence type="ECO:0000256" key="4">
    <source>
        <dbReference type="ARBA" id="ARBA00022694"/>
    </source>
</evidence>
<sequence length="1458" mass="161545">MSKSMAEETRTQWSLQCSQYLGEISALCFLHFPTHLSSLPFLLAGSGSQLMLYDLESGKMLRSFHVFDGIRVHGITCLFIDCTEGTVSSKLGFQLAVFGESRVKLFSLVIELFLGTQNQSEVSVNLNLLHLLPKFGNWVLDVCFMKGFVSSYNEGSHCLAIGCSDNSVHVWDILNSIVILEVQSPERCLLYSMRLWGDNIEALRIASGTIFNEILVWKVVPKYNAPSSKSPVEDHFDQSYPFSNHVLFHYQQFEAVHMDKLAGHEGSIFRITWSSDGSNLVSVSDDRSARVWAVHAERNGSDKPGYSIVPELDGVVLFGHNARVWDCCISDSLIVTAGEDCTSRMWGLDGKQLLMIKEHIGRGIWRCLYDANSSLLITAGFDSAIKVHQLHGFWSKGSDGRAEVKEFIDRTEIFTARIPASSEHNGLMDSKSEYVRCLHFTCEDSLYVATNQGYLYHAKLSKTRDVKWTELVQVSNEVPIVCMDILSLKSSELSGGVEDWLAVGDGKGYMTIVKVLSDVSAPKVSLTFSWQAGMERQLLGTYWCKSLGYRYIFTTDPKGTLKLWGLYDPSPSVSHSSAGHYNVSLIGEFASCFGIRILCLDASFEEEVLVCGDLRGNLVLFPLLKSLLLNTSVASEEKMSPINYFKGVHGISSVSSVSFARLSSNQIEICSTGGDGCICYLEYDRDQKHLEFIGMKQVKELSLIQSVSEDNDSVDDLASGRYAAGFASVDFIIWNLITETKVVQIPCGGWRRPHSYYLGDVPEMKNCFAYVKDEMIYIHRNWILDGEGKIIPRNLHVQFHGREMHSICFVSENLQLRANGKHNLYSRFSWIATGCEDGTVRLTRYTPGVENWSASKLLGEHVSGSAVRSICCVSEIHVFASEANTISDGRNRQVVDTDNGENPFLLISVGAKRVLTSWLLRNRRLDKEEALADQQYSEIGSSNKPSSGVSSSMSFQWLSTDMPAKYSSSHKYPEDAEKLVGAAENVSSTKVDAISHFQGKGKMDIKPCLGDKYEDDWRYMAVTAFLVKYAGSRLTVCFVVVACSDATLALRALILPYRLWFDVALLAPLSSPVLALQHVIVPICLPSEESIQKGKVYIVISGATDGSIAFWDLTGSIEAFMLRVSTLHVEKFIDCQKRPRTGRGSQGGRWWRSLSSSLSKRRVGSGLVTTKGGDGTDHNKLNHVASRTELLINDSESSAAACSQATTSLQLEVNTDDSSSETCEIRPSHVLNNVHHDSESSAPACSQATASLQSEVNTDDSSSEIYEIRPLHVLNNVHLSGVNCLHVSDIKDCQSSLGGFLFNIISGGDDQALNYLRFELFLLATVTDDEFVTPDIRNSISGPEITRPFVTYGENQNKNYAIKFLYHEKIASAHSSAIKGVWTDGCWVFSTGLDQRVRCWSFEKHGKLTEHGCLVISVPEPEALDARACGRNNYQIAVAGRGMQIVEFSGICEMDGGE</sequence>
<dbReference type="PROSITE" id="PS50082">
    <property type="entry name" value="WD_REPEATS_2"/>
    <property type="match status" value="1"/>
</dbReference>
<protein>
    <recommendedName>
        <fullName evidence="10">WD repeat-containing protein 6</fullName>
    </recommendedName>
</protein>
<evidence type="ECO:0000256" key="6">
    <source>
        <dbReference type="ARBA" id="ARBA00038255"/>
    </source>
</evidence>
<keyword evidence="9" id="KW-1185">Reference proteome</keyword>
<dbReference type="RefSeq" id="XP_030947768.1">
    <property type="nucleotide sequence ID" value="XM_031091908.1"/>
</dbReference>
<dbReference type="Gene3D" id="2.130.10.10">
    <property type="entry name" value="YVTN repeat-like/Quinoprotein amine dehydrogenase"/>
    <property type="match status" value="4"/>
</dbReference>
<keyword evidence="2" id="KW-0963">Cytoplasm</keyword>